<organism evidence="1 2">
    <name type="scientific">Senna tora</name>
    <dbReference type="NCBI Taxonomy" id="362788"/>
    <lineage>
        <taxon>Eukaryota</taxon>
        <taxon>Viridiplantae</taxon>
        <taxon>Streptophyta</taxon>
        <taxon>Embryophyta</taxon>
        <taxon>Tracheophyta</taxon>
        <taxon>Spermatophyta</taxon>
        <taxon>Magnoliopsida</taxon>
        <taxon>eudicotyledons</taxon>
        <taxon>Gunneridae</taxon>
        <taxon>Pentapetalae</taxon>
        <taxon>rosids</taxon>
        <taxon>fabids</taxon>
        <taxon>Fabales</taxon>
        <taxon>Fabaceae</taxon>
        <taxon>Caesalpinioideae</taxon>
        <taxon>Cassia clade</taxon>
        <taxon>Senna</taxon>
    </lineage>
</organism>
<name>A0A834WK47_9FABA</name>
<sequence length="132" mass="14642">MVPDIVDGNSAMEFHWKPIVSEYLLRIIRYACRMSREQEANSIASEPGLIIISSKQFLVDGEDNTVWSKRSQKLLPLPEGTDEDNIIYSSDSGCYSFEASSLGSTLTSKDALVPELEKQLTAIFSALVLEGH</sequence>
<protein>
    <submittedName>
        <fullName evidence="1">Mediator of RNA polymerase II transcription subunit 25-like isoform X1</fullName>
    </submittedName>
</protein>
<evidence type="ECO:0000313" key="1">
    <source>
        <dbReference type="EMBL" id="KAF7825907.1"/>
    </source>
</evidence>
<dbReference type="EMBL" id="JAAIUW010000006">
    <property type="protein sequence ID" value="KAF7825907.1"/>
    <property type="molecule type" value="Genomic_DNA"/>
</dbReference>
<proteinExistence type="predicted"/>
<keyword evidence="2" id="KW-1185">Reference proteome</keyword>
<dbReference type="AlphaFoldDB" id="A0A834WK47"/>
<comment type="caution">
    <text evidence="1">The sequence shown here is derived from an EMBL/GenBank/DDBJ whole genome shotgun (WGS) entry which is preliminary data.</text>
</comment>
<dbReference type="Proteomes" id="UP000634136">
    <property type="component" value="Unassembled WGS sequence"/>
</dbReference>
<gene>
    <name evidence="1" type="ORF">G2W53_017071</name>
</gene>
<evidence type="ECO:0000313" key="2">
    <source>
        <dbReference type="Proteomes" id="UP000634136"/>
    </source>
</evidence>
<reference evidence="1" key="1">
    <citation type="submission" date="2020-09" db="EMBL/GenBank/DDBJ databases">
        <title>Genome-Enabled Discovery of Anthraquinone Biosynthesis in Senna tora.</title>
        <authorList>
            <person name="Kang S.-H."/>
            <person name="Pandey R.P."/>
            <person name="Lee C.-M."/>
            <person name="Sim J.-S."/>
            <person name="Jeong J.-T."/>
            <person name="Choi B.-S."/>
            <person name="Jung M."/>
            <person name="Ginzburg D."/>
            <person name="Zhao K."/>
            <person name="Won S.Y."/>
            <person name="Oh T.-J."/>
            <person name="Yu Y."/>
            <person name="Kim N.-H."/>
            <person name="Lee O.R."/>
            <person name="Lee T.-H."/>
            <person name="Bashyal P."/>
            <person name="Kim T.-S."/>
            <person name="Lee W.-H."/>
            <person name="Kawkins C."/>
            <person name="Kim C.-K."/>
            <person name="Kim J.S."/>
            <person name="Ahn B.O."/>
            <person name="Rhee S.Y."/>
            <person name="Sohng J.K."/>
        </authorList>
    </citation>
    <scope>NUCLEOTIDE SEQUENCE</scope>
    <source>
        <tissue evidence="1">Leaf</tissue>
    </source>
</reference>
<accession>A0A834WK47</accession>